<evidence type="ECO:0000256" key="6">
    <source>
        <dbReference type="ARBA" id="ARBA00022840"/>
    </source>
</evidence>
<dbReference type="STRING" id="158441.A0A226D866"/>
<keyword evidence="13" id="KW-0436">Ligase</keyword>
<evidence type="ECO:0000313" key="14">
    <source>
        <dbReference type="Proteomes" id="UP000198287"/>
    </source>
</evidence>
<dbReference type="OrthoDB" id="10253869at2759"/>
<dbReference type="Pfam" id="PF13193">
    <property type="entry name" value="AMP-binding_C"/>
    <property type="match status" value="1"/>
</dbReference>
<evidence type="ECO:0000256" key="7">
    <source>
        <dbReference type="ARBA" id="ARBA00023140"/>
    </source>
</evidence>
<keyword evidence="8" id="KW-0455">Luminescence</keyword>
<dbReference type="OMA" id="RDPYTCG"/>
<dbReference type="SUPFAM" id="SSF56801">
    <property type="entry name" value="Acetyl-CoA synthetase-like"/>
    <property type="match status" value="1"/>
</dbReference>
<dbReference type="Gene3D" id="3.30.300.30">
    <property type="match status" value="1"/>
</dbReference>
<protein>
    <recommendedName>
        <fullName evidence="4">Luciferin 4-monooxygenase</fullName>
        <ecNumber evidence="3">1.13.12.7</ecNumber>
    </recommendedName>
</protein>
<evidence type="ECO:0000256" key="4">
    <source>
        <dbReference type="ARBA" id="ARBA00019043"/>
    </source>
</evidence>
<evidence type="ECO:0000256" key="9">
    <source>
        <dbReference type="ARBA" id="ARBA00023262"/>
    </source>
</evidence>
<keyword evidence="9" id="KW-0599">Photoprotein</keyword>
<dbReference type="InterPro" id="IPR042099">
    <property type="entry name" value="ANL_N_sf"/>
</dbReference>
<comment type="catalytic activity">
    <reaction evidence="10">
        <text>firefly D-luciferin + ATP + O2 = firefly oxyluciferin + hnu + AMP + CO2 + diphosphate</text>
        <dbReference type="Rhea" id="RHEA:10732"/>
        <dbReference type="ChEBI" id="CHEBI:15379"/>
        <dbReference type="ChEBI" id="CHEBI:16526"/>
        <dbReference type="ChEBI" id="CHEBI:16792"/>
        <dbReference type="ChEBI" id="CHEBI:30212"/>
        <dbReference type="ChEBI" id="CHEBI:30616"/>
        <dbReference type="ChEBI" id="CHEBI:33019"/>
        <dbReference type="ChEBI" id="CHEBI:58038"/>
        <dbReference type="ChEBI" id="CHEBI:456215"/>
        <dbReference type="EC" id="1.13.12.7"/>
    </reaction>
</comment>
<dbReference type="AlphaFoldDB" id="A0A226D866"/>
<dbReference type="FunFam" id="3.40.50.12780:FF:000003">
    <property type="entry name" value="Long-chain-fatty-acid--CoA ligase FadD"/>
    <property type="match status" value="1"/>
</dbReference>
<comment type="similarity">
    <text evidence="2">Belongs to the ATP-dependent AMP-binding enzyme family.</text>
</comment>
<keyword evidence="7" id="KW-0576">Peroxisome</keyword>
<organism evidence="13 14">
    <name type="scientific">Folsomia candida</name>
    <name type="common">Springtail</name>
    <dbReference type="NCBI Taxonomy" id="158441"/>
    <lineage>
        <taxon>Eukaryota</taxon>
        <taxon>Metazoa</taxon>
        <taxon>Ecdysozoa</taxon>
        <taxon>Arthropoda</taxon>
        <taxon>Hexapoda</taxon>
        <taxon>Collembola</taxon>
        <taxon>Entomobryomorpha</taxon>
        <taxon>Isotomoidea</taxon>
        <taxon>Isotomidae</taxon>
        <taxon>Proisotominae</taxon>
        <taxon>Folsomia</taxon>
    </lineage>
</organism>
<proteinExistence type="inferred from homology"/>
<dbReference type="PANTHER" id="PTHR24096:SF422">
    <property type="entry name" value="BCDNA.GH02901"/>
    <property type="match status" value="1"/>
</dbReference>
<reference evidence="13 14" key="1">
    <citation type="submission" date="2015-12" db="EMBL/GenBank/DDBJ databases">
        <title>The genome of Folsomia candida.</title>
        <authorList>
            <person name="Faddeeva A."/>
            <person name="Derks M.F."/>
            <person name="Anvar Y."/>
            <person name="Smit S."/>
            <person name="Van Straalen N."/>
            <person name="Roelofs D."/>
        </authorList>
    </citation>
    <scope>NUCLEOTIDE SEQUENCE [LARGE SCALE GENOMIC DNA]</scope>
    <source>
        <strain evidence="13 14">VU population</strain>
        <tissue evidence="13">Whole body</tissue>
    </source>
</reference>
<dbReference type="Gene3D" id="3.40.50.12780">
    <property type="entry name" value="N-terminal domain of ligase-like"/>
    <property type="match status" value="1"/>
</dbReference>
<feature type="domain" description="AMP-dependent synthetase/ligase" evidence="11">
    <location>
        <begin position="77"/>
        <end position="454"/>
    </location>
</feature>
<evidence type="ECO:0000256" key="3">
    <source>
        <dbReference type="ARBA" id="ARBA00012532"/>
    </source>
</evidence>
<keyword evidence="14" id="KW-1185">Reference proteome</keyword>
<evidence type="ECO:0000256" key="8">
    <source>
        <dbReference type="ARBA" id="ARBA00023223"/>
    </source>
</evidence>
<dbReference type="EC" id="1.13.12.7" evidence="3"/>
<dbReference type="GO" id="GO:0008218">
    <property type="term" value="P:bioluminescence"/>
    <property type="evidence" value="ECO:0007669"/>
    <property type="project" value="UniProtKB-KW"/>
</dbReference>
<dbReference type="EMBL" id="LNIX01000028">
    <property type="protein sequence ID" value="OXA41745.1"/>
    <property type="molecule type" value="Genomic_DNA"/>
</dbReference>
<dbReference type="FunFam" id="3.30.300.30:FF:000007">
    <property type="entry name" value="4-coumarate--CoA ligase 2"/>
    <property type="match status" value="1"/>
</dbReference>
<sequence>MPRGLHRLLRVGNATQRHVALINSRLYSASASAVAQQSDHSGFDSGKDDPKLWVKSPYPDVPRIVGVEMHEVLYSRISKWPNSPAFECGVTGKKLTFGDLYRHSRSLGAALIQAGYKPGDTVGIVLPNMPEFSVLMLGCWSAGLIISCINPAYTGDEIKRQLKSSNANCVITIEHFLDSVRSAKAENPGLRDIIVIGDDGTPEGCHSYNEMIKCDASGVEFSSGSKNGRNTMEDIALLPYSSGTTGPPKGVMLTHSNIVTNIHQFVAHGVGVTHNFDETGSQERLIGLLPFFHSYGSGAFLMSGVYQGSHTMSLPKFDPKTFLDAIRKHKPTCLQLVTPLISLIVNSDEYTKHEFAHMHSVVGAAAPIGKVLIERMLNKIEKYAFFGEGYGMTELSPLSHFLNPSTRNTKAGSCGRCVPSTWSKVIDIKTGETLGPNCRGELLVKGPQVMKGYYNNEEATRNTVDVDGWLHTGDIAYYDEEGFFYIVDRLKELIKYKGLQVAPSELEDVLRKHDKIQDVAVIGIPCVESGEVPRAYIVKKDKSLTDEEVHNYLKPIVASFKRLRGGIEFRETIPKAPSGKILRRELVEEYRKQNPE</sequence>
<keyword evidence="5" id="KW-0547">Nucleotide-binding</keyword>
<dbReference type="PROSITE" id="PS00455">
    <property type="entry name" value="AMP_BINDING"/>
    <property type="match status" value="1"/>
</dbReference>
<evidence type="ECO:0000259" key="11">
    <source>
        <dbReference type="Pfam" id="PF00501"/>
    </source>
</evidence>
<dbReference type="PANTHER" id="PTHR24096">
    <property type="entry name" value="LONG-CHAIN-FATTY-ACID--COA LIGASE"/>
    <property type="match status" value="1"/>
</dbReference>
<evidence type="ECO:0000259" key="12">
    <source>
        <dbReference type="Pfam" id="PF13193"/>
    </source>
</evidence>
<dbReference type="InterPro" id="IPR020845">
    <property type="entry name" value="AMP-binding_CS"/>
</dbReference>
<dbReference type="CDD" id="cd05911">
    <property type="entry name" value="Firefly_Luc_like"/>
    <property type="match status" value="1"/>
</dbReference>
<dbReference type="Proteomes" id="UP000198287">
    <property type="component" value="Unassembled WGS sequence"/>
</dbReference>
<keyword evidence="6" id="KW-0067">ATP-binding</keyword>
<evidence type="ECO:0000256" key="2">
    <source>
        <dbReference type="ARBA" id="ARBA00006432"/>
    </source>
</evidence>
<feature type="domain" description="AMP-binding enzyme C-terminal" evidence="12">
    <location>
        <begin position="505"/>
        <end position="580"/>
    </location>
</feature>
<dbReference type="GO" id="GO:0005524">
    <property type="term" value="F:ATP binding"/>
    <property type="evidence" value="ECO:0007669"/>
    <property type="project" value="UniProtKB-KW"/>
</dbReference>
<dbReference type="Pfam" id="PF00501">
    <property type="entry name" value="AMP-binding"/>
    <property type="match status" value="1"/>
</dbReference>
<name>A0A226D866_FOLCA</name>
<dbReference type="InterPro" id="IPR045851">
    <property type="entry name" value="AMP-bd_C_sf"/>
</dbReference>
<dbReference type="GO" id="GO:0016405">
    <property type="term" value="F:CoA-ligase activity"/>
    <property type="evidence" value="ECO:0007669"/>
    <property type="project" value="TreeGrafter"/>
</dbReference>
<dbReference type="InterPro" id="IPR000873">
    <property type="entry name" value="AMP-dep_synth/lig_dom"/>
</dbReference>
<accession>A0A226D866</accession>
<evidence type="ECO:0000256" key="10">
    <source>
        <dbReference type="ARBA" id="ARBA00048497"/>
    </source>
</evidence>
<comment type="caution">
    <text evidence="13">The sequence shown here is derived from an EMBL/GenBank/DDBJ whole genome shotgun (WGS) entry which is preliminary data.</text>
</comment>
<evidence type="ECO:0000256" key="5">
    <source>
        <dbReference type="ARBA" id="ARBA00022741"/>
    </source>
</evidence>
<dbReference type="GO" id="GO:0005777">
    <property type="term" value="C:peroxisome"/>
    <property type="evidence" value="ECO:0007669"/>
    <property type="project" value="UniProtKB-SubCell"/>
</dbReference>
<evidence type="ECO:0000256" key="1">
    <source>
        <dbReference type="ARBA" id="ARBA00004275"/>
    </source>
</evidence>
<dbReference type="InterPro" id="IPR025110">
    <property type="entry name" value="AMP-bd_C"/>
</dbReference>
<comment type="subcellular location">
    <subcellularLocation>
        <location evidence="1">Peroxisome</location>
    </subcellularLocation>
</comment>
<evidence type="ECO:0000313" key="13">
    <source>
        <dbReference type="EMBL" id="OXA41745.1"/>
    </source>
</evidence>
<gene>
    <name evidence="13" type="ORF">Fcan01_23443</name>
</gene>